<protein>
    <submittedName>
        <fullName evidence="1">Uncharacterized protein</fullName>
    </submittedName>
</protein>
<evidence type="ECO:0000313" key="2">
    <source>
        <dbReference type="Proteomes" id="UP000030697"/>
    </source>
</evidence>
<evidence type="ECO:0000313" key="1">
    <source>
        <dbReference type="EMBL" id="EWC76143.1"/>
    </source>
</evidence>
<sequence length="132" mass="15716">MRININTKCMGRSTTSNVHAILGTNFWVQREPKHGYIKHRWNHVTPLVISPLRGEPNKTTINFQKIGKNVQKKYHFDHQILTMHVINEMYDKIWNQNFVMTCSDVVYIILCANNKDVFWSKMKAKIWVTKKW</sequence>
<name>W7JM87_PLAFA</name>
<dbReference type="EMBL" id="KE124600">
    <property type="protein sequence ID" value="EWC76143.1"/>
    <property type="molecule type" value="Genomic_DNA"/>
</dbReference>
<proteinExistence type="predicted"/>
<organism evidence="1 2">
    <name type="scientific">Plasmodium falciparum UGT5.1</name>
    <dbReference type="NCBI Taxonomy" id="1237627"/>
    <lineage>
        <taxon>Eukaryota</taxon>
        <taxon>Sar</taxon>
        <taxon>Alveolata</taxon>
        <taxon>Apicomplexa</taxon>
        <taxon>Aconoidasida</taxon>
        <taxon>Haemosporida</taxon>
        <taxon>Plasmodiidae</taxon>
        <taxon>Plasmodium</taxon>
        <taxon>Plasmodium (Laverania)</taxon>
    </lineage>
</organism>
<dbReference type="AlphaFoldDB" id="W7JM87"/>
<gene>
    <name evidence="1" type="ORF">C923_03185</name>
</gene>
<reference evidence="1 2" key="1">
    <citation type="submission" date="2013-02" db="EMBL/GenBank/DDBJ databases">
        <title>The Genome Sequence of Plasmodium falciparum UGT5.1.</title>
        <authorList>
            <consortium name="The Broad Institute Genome Sequencing Platform"/>
            <consortium name="The Broad Institute Genome Sequencing Center for Infectious Disease"/>
            <person name="Neafsey D."/>
            <person name="Cheeseman I."/>
            <person name="Volkman S."/>
            <person name="Adams J."/>
            <person name="Walker B."/>
            <person name="Young S.K."/>
            <person name="Zeng Q."/>
            <person name="Gargeya S."/>
            <person name="Fitzgerald M."/>
            <person name="Haas B."/>
            <person name="Abouelleil A."/>
            <person name="Alvarado L."/>
            <person name="Arachchi H.M."/>
            <person name="Berlin A.M."/>
            <person name="Chapman S.B."/>
            <person name="Dewar J."/>
            <person name="Goldberg J."/>
            <person name="Griggs A."/>
            <person name="Gujja S."/>
            <person name="Hansen M."/>
            <person name="Howarth C."/>
            <person name="Imamovic A."/>
            <person name="Larimer J."/>
            <person name="McCowan C."/>
            <person name="Murphy C."/>
            <person name="Neiman D."/>
            <person name="Pearson M."/>
            <person name="Priest M."/>
            <person name="Roberts A."/>
            <person name="Saif S."/>
            <person name="Shea T."/>
            <person name="Sisk P."/>
            <person name="Sykes S."/>
            <person name="Wortman J."/>
            <person name="Nusbaum C."/>
            <person name="Birren B."/>
        </authorList>
    </citation>
    <scope>NUCLEOTIDE SEQUENCE [LARGE SCALE GENOMIC DNA]</scope>
    <source>
        <strain evidence="1 2">UGT5.1</strain>
    </source>
</reference>
<dbReference type="Proteomes" id="UP000030697">
    <property type="component" value="Unassembled WGS sequence"/>
</dbReference>
<accession>W7JM87</accession>